<dbReference type="STRING" id="1121922.GCA_000428905_03061"/>
<keyword evidence="1" id="KW-0472">Membrane</keyword>
<evidence type="ECO:0000256" key="1">
    <source>
        <dbReference type="SAM" id="Phobius"/>
    </source>
</evidence>
<dbReference type="AlphaFoldDB" id="K6Y889"/>
<keyword evidence="1" id="KW-1133">Transmembrane helix</keyword>
<dbReference type="Proteomes" id="UP000006251">
    <property type="component" value="Unassembled WGS sequence"/>
</dbReference>
<dbReference type="OrthoDB" id="100605at2"/>
<gene>
    <name evidence="2" type="ORF">GPAL_2113</name>
</gene>
<dbReference type="RefSeq" id="WP_006011455.1">
    <property type="nucleotide sequence ID" value="NZ_AUAV01000017.1"/>
</dbReference>
<sequence>MNSNAIGFIKDGCHIQTNINISRVNLTLFALIILSLCVSCLVQAANSDSDFQYAPVSFQDENTTFVPVDISQQNVFWSVSDDLSSVQARSETIFSIQERGSPFLLLNPSTTGALVSNSGKEPFEIKKMTASPFSKSNFYYIDKVLEPGTYVVQFQYSFIPDLKMSSFLPIQYNAHAFGEAGIPSNYVYDHFKLTLDITINSQTSNKYQLITNGSVTTGDKPNTFHAQYPSHFTSMSFFIDIVEISKVIESKFEETSIGSNKVDVLIYGTWSEVAVQAYKELIDWEFNEIEKVFGPYPYSYIILKTFGAESPTNLAGAFAGAMLMPIDYTMEIFHELGHSWYMQNISPAQGDDMWLYEGIGMWAPSYLPAGKENREPQFNQYIDLSANPYSLSSTKYMHDVGPAILSEIHSQLQCKGGLLKYLKKIYEFKMRDGGIHNRTLSTKEFKLLLEELSGENLDEIFSYYFKNF</sequence>
<keyword evidence="1" id="KW-0812">Transmembrane</keyword>
<dbReference type="Gene3D" id="1.10.390.10">
    <property type="entry name" value="Neutral Protease Domain 2"/>
    <property type="match status" value="1"/>
</dbReference>
<dbReference type="SUPFAM" id="SSF55486">
    <property type="entry name" value="Metalloproteases ('zincins'), catalytic domain"/>
    <property type="match status" value="1"/>
</dbReference>
<dbReference type="EMBL" id="BAEQ01000038">
    <property type="protein sequence ID" value="GAC28974.1"/>
    <property type="molecule type" value="Genomic_DNA"/>
</dbReference>
<reference evidence="3" key="1">
    <citation type="journal article" date="2014" name="Environ. Microbiol.">
        <title>Comparative genomics of the marine bacterial genus Glaciecola reveals the high degree of genomic diversity and genomic characteristic for cold adaptation.</title>
        <authorList>
            <person name="Qin Q.L."/>
            <person name="Xie B.B."/>
            <person name="Yu Y."/>
            <person name="Shu Y.L."/>
            <person name="Rong J.C."/>
            <person name="Zhang Y.J."/>
            <person name="Zhao D.L."/>
            <person name="Chen X.L."/>
            <person name="Zhang X.Y."/>
            <person name="Chen B."/>
            <person name="Zhou B.C."/>
            <person name="Zhang Y.Z."/>
        </authorList>
    </citation>
    <scope>NUCLEOTIDE SEQUENCE [LARGE SCALE GENOMIC DNA]</scope>
    <source>
        <strain evidence="3">ACAM 615</strain>
    </source>
</reference>
<keyword evidence="3" id="KW-1185">Reference proteome</keyword>
<comment type="caution">
    <text evidence="2">The sequence shown here is derived from an EMBL/GenBank/DDBJ whole genome shotgun (WGS) entry which is preliminary data.</text>
</comment>
<name>K6Y889_9ALTE</name>
<evidence type="ECO:0000313" key="3">
    <source>
        <dbReference type="Proteomes" id="UP000006251"/>
    </source>
</evidence>
<accession>K6Y889</accession>
<feature type="transmembrane region" description="Helical" evidence="1">
    <location>
        <begin position="26"/>
        <end position="45"/>
    </location>
</feature>
<organism evidence="2 3">
    <name type="scientific">Brumicola pallidula DSM 14239 = ACAM 615</name>
    <dbReference type="NCBI Taxonomy" id="1121922"/>
    <lineage>
        <taxon>Bacteria</taxon>
        <taxon>Pseudomonadati</taxon>
        <taxon>Pseudomonadota</taxon>
        <taxon>Gammaproteobacteria</taxon>
        <taxon>Alteromonadales</taxon>
        <taxon>Alteromonadaceae</taxon>
        <taxon>Brumicola</taxon>
    </lineage>
</organism>
<proteinExistence type="predicted"/>
<evidence type="ECO:0000313" key="2">
    <source>
        <dbReference type="EMBL" id="GAC28974.1"/>
    </source>
</evidence>
<dbReference type="InterPro" id="IPR027268">
    <property type="entry name" value="Peptidase_M4/M1_CTD_sf"/>
</dbReference>
<protein>
    <recommendedName>
        <fullName evidence="4">Peptidase M1 membrane alanine aminopeptidase domain-containing protein</fullName>
    </recommendedName>
</protein>
<evidence type="ECO:0008006" key="4">
    <source>
        <dbReference type="Google" id="ProtNLM"/>
    </source>
</evidence>